<dbReference type="InterPro" id="IPR010653">
    <property type="entry name" value="NlpB/DapX"/>
</dbReference>
<keyword evidence="3" id="KW-1185">Reference proteome</keyword>
<evidence type="ECO:0000313" key="3">
    <source>
        <dbReference type="Proteomes" id="UP000510822"/>
    </source>
</evidence>
<sequence>MQPTHLKKITLATTLICLLSACSTDQSLLSSKVDYRSGSDNVNKNALEVPPDLTAITPNGTYSTPNTATAAQTVAPAKTQSGQEVLPQYGNARIVTQDGIRFIEAQIPAEKAWEDIKDFWLANGFILTTENPTIGVMETDWLENRANLPTDFMTNLFRKVADQFISTDTLDKYRARIERSSKPGVVNIYVTHRGMTEVFKEGEAQSKQWNGSVWTPSEPKPELEAEIMGLMLQSLGVKKEVAQAEAKQAVKVPSRAALSSSGQSIEITDSFDRAWRRVGLAFDRIGYNVQDRNRSAGVYTVQRAATDIDKEAETNYFSSLAFWKKADSKDTVKQSVGQTYDIKLSEANGKTLLSLSSKDGAIDPAVQKKILNDLLLQLK</sequence>
<dbReference type="EMBL" id="CP058952">
    <property type="protein sequence ID" value="QLI83090.1"/>
    <property type="molecule type" value="Genomic_DNA"/>
</dbReference>
<dbReference type="KEGG" id="cfon:HZU75_17050"/>
<proteinExistence type="predicted"/>
<organism evidence="2 3">
    <name type="scientific">Chitinibacter fontanus</name>
    <dbReference type="NCBI Taxonomy" id="1737446"/>
    <lineage>
        <taxon>Bacteria</taxon>
        <taxon>Pseudomonadati</taxon>
        <taxon>Pseudomonadota</taxon>
        <taxon>Betaproteobacteria</taxon>
        <taxon>Neisseriales</taxon>
        <taxon>Chitinibacteraceae</taxon>
        <taxon>Chitinibacter</taxon>
    </lineage>
</organism>
<accession>A0A7D5ZND8</accession>
<evidence type="ECO:0000313" key="2">
    <source>
        <dbReference type="EMBL" id="QLI83090.1"/>
    </source>
</evidence>
<feature type="signal peptide" evidence="1">
    <location>
        <begin position="1"/>
        <end position="23"/>
    </location>
</feature>
<keyword evidence="1" id="KW-0732">Signal</keyword>
<gene>
    <name evidence="2" type="primary">bamC</name>
    <name evidence="2" type="ORF">HZU75_17050</name>
</gene>
<dbReference type="Gene3D" id="3.30.310.170">
    <property type="entry name" value="Outer membrane protein assembly factor BamC"/>
    <property type="match status" value="1"/>
</dbReference>
<feature type="chain" id="PRO_5028933680" evidence="1">
    <location>
        <begin position="24"/>
        <end position="379"/>
    </location>
</feature>
<evidence type="ECO:0000256" key="1">
    <source>
        <dbReference type="SAM" id="SignalP"/>
    </source>
</evidence>
<name>A0A7D5ZND8_9NEIS</name>
<dbReference type="Proteomes" id="UP000510822">
    <property type="component" value="Chromosome"/>
</dbReference>
<dbReference type="PROSITE" id="PS51257">
    <property type="entry name" value="PROKAR_LIPOPROTEIN"/>
    <property type="match status" value="1"/>
</dbReference>
<reference evidence="2 3" key="1">
    <citation type="journal article" date="2016" name="Int. J. Syst. Evol. Microbiol.">
        <title>Chitinibacter fontanus sp. nov., isolated from a spring.</title>
        <authorList>
            <person name="Sheu S.Y."/>
            <person name="Li Y.S."/>
            <person name="Young C.C."/>
            <person name="Chen W.M."/>
        </authorList>
    </citation>
    <scope>NUCLEOTIDE SEQUENCE [LARGE SCALE GENOMIC DNA]</scope>
    <source>
        <strain evidence="2 3">STM-7</strain>
    </source>
</reference>
<dbReference type="InterPro" id="IPR042268">
    <property type="entry name" value="BamC_C"/>
</dbReference>
<dbReference type="Pfam" id="PF06804">
    <property type="entry name" value="Lipoprotein_18"/>
    <property type="match status" value="1"/>
</dbReference>
<protein>
    <submittedName>
        <fullName evidence="2">Outer membrane protein assembly factor BamC</fullName>
    </submittedName>
</protein>
<dbReference type="AlphaFoldDB" id="A0A7D5ZND8"/>
<dbReference type="RefSeq" id="WP_180307159.1">
    <property type="nucleotide sequence ID" value="NZ_CP058952.1"/>
</dbReference>